<dbReference type="SUPFAM" id="SSF49899">
    <property type="entry name" value="Concanavalin A-like lectins/glucanases"/>
    <property type="match status" value="2"/>
</dbReference>
<dbReference type="InterPro" id="IPR006626">
    <property type="entry name" value="PbH1"/>
</dbReference>
<dbReference type="OrthoDB" id="3938151at2"/>
<accession>A0A2V2L933</accession>
<dbReference type="Gene3D" id="2.160.20.10">
    <property type="entry name" value="Single-stranded right-handed beta-helix, Pectin lyase-like"/>
    <property type="match status" value="1"/>
</dbReference>
<dbReference type="SUPFAM" id="SSF51126">
    <property type="entry name" value="Pectin lyase-like"/>
    <property type="match status" value="1"/>
</dbReference>
<dbReference type="InterPro" id="IPR013320">
    <property type="entry name" value="ConA-like_dom_sf"/>
</dbReference>
<proteinExistence type="predicted"/>
<dbReference type="EMBL" id="QGKU01000045">
    <property type="protein sequence ID" value="PWR01958.1"/>
    <property type="molecule type" value="Genomic_DNA"/>
</dbReference>
<dbReference type="Gene3D" id="2.60.120.200">
    <property type="match status" value="2"/>
</dbReference>
<protein>
    <recommendedName>
        <fullName evidence="1">Right handed beta helix domain-containing protein</fullName>
    </recommendedName>
</protein>
<dbReference type="RefSeq" id="WP_109812348.1">
    <property type="nucleotide sequence ID" value="NZ_QGKU01000045.1"/>
</dbReference>
<comment type="caution">
    <text evidence="2">The sequence shown here is derived from an EMBL/GenBank/DDBJ whole genome shotgun (WGS) entry which is preliminary data.</text>
</comment>
<feature type="domain" description="Right handed beta helix" evidence="1">
    <location>
        <begin position="135"/>
        <end position="296"/>
    </location>
</feature>
<dbReference type="Pfam" id="PF13229">
    <property type="entry name" value="Beta_helix"/>
    <property type="match status" value="1"/>
</dbReference>
<dbReference type="AlphaFoldDB" id="A0A2V2L933"/>
<dbReference type="InterPro" id="IPR039448">
    <property type="entry name" value="Beta_helix"/>
</dbReference>
<dbReference type="InterPro" id="IPR011050">
    <property type="entry name" value="Pectin_lyase_fold/virulence"/>
</dbReference>
<keyword evidence="3" id="KW-1185">Reference proteome</keyword>
<evidence type="ECO:0000259" key="1">
    <source>
        <dbReference type="Pfam" id="PF13229"/>
    </source>
</evidence>
<evidence type="ECO:0000313" key="2">
    <source>
        <dbReference type="EMBL" id="PWR01958.1"/>
    </source>
</evidence>
<sequence>MTAIGTPGDSSATSFTIRSEEELHAALDAASGTGPIVLKLDAAYGPYNIALRDIDKAGGVEITALDPAAPPVIGMMELVGCKGITFSDLDFRTVTPDGRKDAVILRSEQIAIRDSTMTGAADGFMYENGPAQTGDSFLFVRDSSGIEVTGNRMSGYFQAIGMLDSSDITVRGNELSHMQGDGFVGGGLSGLVIDDNYIHSFYGSTQSINHTDMIQLWGSSTKSPNRDIEITNNVLLAGDGMATQGILIRNEEFDRDTPASGYFTNVTISGNLVHNAVTNGIYVADIDGLTLTRNTVLRHETAISRKGADPEDGDGVDPWINIFNHRNATITGNVTERFRTEFGMPELSQSNLLLSYDDPDAPTFVDRHIVDWAPADPLDARNFLIRSDSPFSASHGAMPDLDWLADLGPILTFKRTDIDGYTLASRMQVTAFTADGVALDADAMQIRWTLADGTVLDGPDVTWAFDVPGRQEVAIEITDIEGRTARDVQSFILDDPTLLRVNFDGNVSDTSQHKATLNVLGDAEASAVAGKTGGGFHLTPGTGLSISRDSTQLFGLDRFDISMDLRIDADWQTGTILELYQTLKLKLLDDGSLSFNLATDMGRFTVQSAPTALSDGEWHRLNLRFDDSSETLSMLLDGAIADSTWAEGSTSPNRYWNMTLGPAWGATPDIRVDNLTIEQPPRASVLETITISTPLASPESEQRTDIDIGPDELLFRFEFDNGIEDTSSHGTQAALLRDAAEALVADGYTGGAFELNQETAFEISRDSDHLSLLDNFQIDMDLRLTTAPANSGLLSLHTLMDLDLRADGSLRFWIQTDESKFFVSTGAGVLDDTDWHRLSIVYSDAARTLSVAVDGEIQGQVDAGGTTGALTHWGFALGTPWGANTPAVIDNFQMTTQADQDWAFG</sequence>
<dbReference type="InterPro" id="IPR012334">
    <property type="entry name" value="Pectin_lyas_fold"/>
</dbReference>
<organism evidence="2 3">
    <name type="scientific">Meridianimarinicoccus roseus</name>
    <dbReference type="NCBI Taxonomy" id="2072018"/>
    <lineage>
        <taxon>Bacteria</taxon>
        <taxon>Pseudomonadati</taxon>
        <taxon>Pseudomonadota</taxon>
        <taxon>Alphaproteobacteria</taxon>
        <taxon>Rhodobacterales</taxon>
        <taxon>Paracoccaceae</taxon>
        <taxon>Meridianimarinicoccus</taxon>
    </lineage>
</organism>
<reference evidence="2 3" key="1">
    <citation type="submission" date="2018-05" db="EMBL/GenBank/DDBJ databases">
        <title>Rhodobacteraceae gen. nov., sp. nov. isolated from sea water.</title>
        <authorList>
            <person name="Ren Y."/>
        </authorList>
    </citation>
    <scope>NUCLEOTIDE SEQUENCE [LARGE SCALE GENOMIC DNA]</scope>
    <source>
        <strain evidence="2 3">TG-679</strain>
    </source>
</reference>
<dbReference type="Proteomes" id="UP000245680">
    <property type="component" value="Unassembled WGS sequence"/>
</dbReference>
<dbReference type="SMART" id="SM00710">
    <property type="entry name" value="PbH1"/>
    <property type="match status" value="5"/>
</dbReference>
<evidence type="ECO:0000313" key="3">
    <source>
        <dbReference type="Proteomes" id="UP000245680"/>
    </source>
</evidence>
<name>A0A2V2L933_9RHOB</name>
<gene>
    <name evidence="2" type="ORF">DKT77_14200</name>
</gene>